<organism evidence="1 2">
    <name type="scientific">Nocardioides ginsengisoli</name>
    <dbReference type="NCBI Taxonomy" id="363868"/>
    <lineage>
        <taxon>Bacteria</taxon>
        <taxon>Bacillati</taxon>
        <taxon>Actinomycetota</taxon>
        <taxon>Actinomycetes</taxon>
        <taxon>Propionibacteriales</taxon>
        <taxon>Nocardioidaceae</taxon>
        <taxon>Nocardioides</taxon>
    </lineage>
</organism>
<keyword evidence="2" id="KW-1185">Reference proteome</keyword>
<dbReference type="RefSeq" id="WP_367921060.1">
    <property type="nucleotide sequence ID" value="NZ_BAABAC010000039.1"/>
</dbReference>
<evidence type="ECO:0000313" key="1">
    <source>
        <dbReference type="EMBL" id="MFD1250966.1"/>
    </source>
</evidence>
<proteinExistence type="predicted"/>
<sequence>MYVSYDTEARATYVQVTEADVAETVQLSDSVMVDLDGAGSSVGVEFLVLPGAITDEMLDLVVTGFPDLVELRDRSAWLLPAG</sequence>
<name>A0ABW3W6Q4_9ACTN</name>
<comment type="caution">
    <text evidence="1">The sequence shown here is derived from an EMBL/GenBank/DDBJ whole genome shotgun (WGS) entry which is preliminary data.</text>
</comment>
<reference evidence="2" key="1">
    <citation type="journal article" date="2019" name="Int. J. Syst. Evol. Microbiol.">
        <title>The Global Catalogue of Microorganisms (GCM) 10K type strain sequencing project: providing services to taxonomists for standard genome sequencing and annotation.</title>
        <authorList>
            <consortium name="The Broad Institute Genomics Platform"/>
            <consortium name="The Broad Institute Genome Sequencing Center for Infectious Disease"/>
            <person name="Wu L."/>
            <person name="Ma J."/>
        </authorList>
    </citation>
    <scope>NUCLEOTIDE SEQUENCE [LARGE SCALE GENOMIC DNA]</scope>
    <source>
        <strain evidence="2">CCUG 52478</strain>
    </source>
</reference>
<gene>
    <name evidence="1" type="ORF">ACFQ3F_24455</name>
</gene>
<dbReference type="EMBL" id="JBHTLX010000030">
    <property type="protein sequence ID" value="MFD1250966.1"/>
    <property type="molecule type" value="Genomic_DNA"/>
</dbReference>
<dbReference type="Proteomes" id="UP001597229">
    <property type="component" value="Unassembled WGS sequence"/>
</dbReference>
<evidence type="ECO:0000313" key="2">
    <source>
        <dbReference type="Proteomes" id="UP001597229"/>
    </source>
</evidence>
<accession>A0ABW3W6Q4</accession>
<dbReference type="Pfam" id="PF10049">
    <property type="entry name" value="DUF2283"/>
    <property type="match status" value="1"/>
</dbReference>
<protein>
    <submittedName>
        <fullName evidence="1">DUF2283 domain-containing protein</fullName>
    </submittedName>
</protein>
<dbReference type="InterPro" id="IPR019270">
    <property type="entry name" value="DUF2283"/>
</dbReference>